<dbReference type="SUPFAM" id="SSF56112">
    <property type="entry name" value="Protein kinase-like (PK-like)"/>
    <property type="match status" value="1"/>
</dbReference>
<evidence type="ECO:0000256" key="2">
    <source>
        <dbReference type="ARBA" id="ARBA00022840"/>
    </source>
</evidence>
<proteinExistence type="inferred from homology"/>
<evidence type="ECO:0000256" key="1">
    <source>
        <dbReference type="ARBA" id="ARBA00022741"/>
    </source>
</evidence>
<feature type="binding site" evidence="3">
    <location>
        <position position="63"/>
    </location>
    <ligand>
        <name>ATP</name>
        <dbReference type="ChEBI" id="CHEBI:30616"/>
    </ligand>
</feature>
<feature type="domain" description="Protein kinase" evidence="5">
    <location>
        <begin position="34"/>
        <end position="291"/>
    </location>
</feature>
<evidence type="ECO:0000256" key="3">
    <source>
        <dbReference type="PROSITE-ProRule" id="PRU10141"/>
    </source>
</evidence>
<keyword evidence="7" id="KW-1185">Reference proteome</keyword>
<dbReference type="CDD" id="cd14008">
    <property type="entry name" value="STKc_LKB1_CaMKK"/>
    <property type="match status" value="1"/>
</dbReference>
<accession>A0ABR2LA43</accession>
<evidence type="ECO:0000259" key="5">
    <source>
        <dbReference type="PROSITE" id="PS50011"/>
    </source>
</evidence>
<reference evidence="6 7" key="1">
    <citation type="submission" date="2024-04" db="EMBL/GenBank/DDBJ databases">
        <title>Tritrichomonas musculus Genome.</title>
        <authorList>
            <person name="Alves-Ferreira E."/>
            <person name="Grigg M."/>
            <person name="Lorenzi H."/>
            <person name="Galac M."/>
        </authorList>
    </citation>
    <scope>NUCLEOTIDE SEQUENCE [LARGE SCALE GENOMIC DNA]</scope>
    <source>
        <strain evidence="6 7">EAF2021</strain>
    </source>
</reference>
<dbReference type="EMBL" id="JAPFFF010000001">
    <property type="protein sequence ID" value="KAK8899881.1"/>
    <property type="molecule type" value="Genomic_DNA"/>
</dbReference>
<protein>
    <recommendedName>
        <fullName evidence="5">Protein kinase domain-containing protein</fullName>
    </recommendedName>
</protein>
<keyword evidence="4" id="KW-0723">Serine/threonine-protein kinase</keyword>
<keyword evidence="2 3" id="KW-0067">ATP-binding</keyword>
<dbReference type="InterPro" id="IPR017441">
    <property type="entry name" value="Protein_kinase_ATP_BS"/>
</dbReference>
<dbReference type="InterPro" id="IPR011009">
    <property type="entry name" value="Kinase-like_dom_sf"/>
</dbReference>
<dbReference type="SMART" id="SM00220">
    <property type="entry name" value="S_TKc"/>
    <property type="match status" value="1"/>
</dbReference>
<sequence length="368" mass="41461">MFSDFCGNDPFIHQLDSSSFCEEEEKPLKQINQYLILQKIGEGSFAKVYIAIDTNTQKYYALKRFKLHDLQHIDAGVSQLEREISAMRKIVHPNIIHLYDVLHVESTDVVYLVIDYADCGSLQQILDSSIKPNINLIKYIFYSVLSAVSFLHAHGIVHQDIKPSNILLCSNGNVYLSDFGVGHSFQSAAMVVGTPGYQAPEAIYDFDVDPDALNPAKEDVYSLGVTLYQVMFGDLPFKGDNFYEIVQNITHCPLVIPEGTEKDLENLLRGMLCVNPEERMDVDTVMKSPFFSDVQKFTKIDFDAFLPENVSKDSNIEHISASVCDARYCFARPSLTTEQLLKTINIVTPVDFQELSTKKSPCKSVLNL</sequence>
<evidence type="ECO:0000256" key="4">
    <source>
        <dbReference type="RuleBase" id="RU000304"/>
    </source>
</evidence>
<evidence type="ECO:0000313" key="7">
    <source>
        <dbReference type="Proteomes" id="UP001470230"/>
    </source>
</evidence>
<name>A0ABR2LA43_9EUKA</name>
<comment type="caution">
    <text evidence="6">The sequence shown here is derived from an EMBL/GenBank/DDBJ whole genome shotgun (WGS) entry which is preliminary data.</text>
</comment>
<dbReference type="Pfam" id="PF00069">
    <property type="entry name" value="Pkinase"/>
    <property type="match status" value="1"/>
</dbReference>
<dbReference type="PROSITE" id="PS00107">
    <property type="entry name" value="PROTEIN_KINASE_ATP"/>
    <property type="match status" value="1"/>
</dbReference>
<dbReference type="InterPro" id="IPR000719">
    <property type="entry name" value="Prot_kinase_dom"/>
</dbReference>
<dbReference type="PROSITE" id="PS00108">
    <property type="entry name" value="PROTEIN_KINASE_ST"/>
    <property type="match status" value="1"/>
</dbReference>
<keyword evidence="4" id="KW-0418">Kinase</keyword>
<dbReference type="PROSITE" id="PS50011">
    <property type="entry name" value="PROTEIN_KINASE_DOM"/>
    <property type="match status" value="1"/>
</dbReference>
<comment type="similarity">
    <text evidence="4">Belongs to the protein kinase superfamily.</text>
</comment>
<dbReference type="Gene3D" id="1.10.510.10">
    <property type="entry name" value="Transferase(Phosphotransferase) domain 1"/>
    <property type="match status" value="1"/>
</dbReference>
<dbReference type="Proteomes" id="UP001470230">
    <property type="component" value="Unassembled WGS sequence"/>
</dbReference>
<dbReference type="InterPro" id="IPR008271">
    <property type="entry name" value="Ser/Thr_kinase_AS"/>
</dbReference>
<keyword evidence="1 3" id="KW-0547">Nucleotide-binding</keyword>
<dbReference type="InterPro" id="IPR045269">
    <property type="entry name" value="Atg1-like"/>
</dbReference>
<evidence type="ECO:0000313" key="6">
    <source>
        <dbReference type="EMBL" id="KAK8899881.1"/>
    </source>
</evidence>
<keyword evidence="4" id="KW-0808">Transferase</keyword>
<dbReference type="PANTHER" id="PTHR24348">
    <property type="entry name" value="SERINE/THREONINE-PROTEIN KINASE UNC-51-RELATED"/>
    <property type="match status" value="1"/>
</dbReference>
<dbReference type="PANTHER" id="PTHR24348:SF72">
    <property type="entry name" value="SERINE_THREONINE PROTEIN KINASE"/>
    <property type="match status" value="1"/>
</dbReference>
<gene>
    <name evidence="6" type="ORF">M9Y10_002204</name>
</gene>
<organism evidence="6 7">
    <name type="scientific">Tritrichomonas musculus</name>
    <dbReference type="NCBI Taxonomy" id="1915356"/>
    <lineage>
        <taxon>Eukaryota</taxon>
        <taxon>Metamonada</taxon>
        <taxon>Parabasalia</taxon>
        <taxon>Tritrichomonadida</taxon>
        <taxon>Tritrichomonadidae</taxon>
        <taxon>Tritrichomonas</taxon>
    </lineage>
</organism>